<protein>
    <submittedName>
        <fullName evidence="1">Uncharacterized protein</fullName>
    </submittedName>
</protein>
<keyword evidence="2" id="KW-1185">Reference proteome</keyword>
<gene>
    <name evidence="1" type="ORF">BV22DRAFT_1108435</name>
</gene>
<evidence type="ECO:0000313" key="1">
    <source>
        <dbReference type="EMBL" id="KAH7918155.1"/>
    </source>
</evidence>
<sequence length="914" mass="104627">MPQSPARTQSTRRLFNIARIPCAHPGCQRLFKNKGALTQHKRAAHQHSFRMPQGRPTAVEEVPDRDAPPSDVGNNRTQNHFIRDYHIELDGRICDEDGNFIDPGAPPPPFTTRRHDDWTPYRSRLEFETAEFLFTKTQMSAGHIDELLHLWGVSLAVHGDDPPFADHVDLHNTIDQTPVGDVPWNRFTINYTGDRDGTDAPWMDGDYEIFYRDPHNVVRNMISTPDFKDTIDYAPYREWEKRPDGTHKRRWRDFMSGDWAWDQADQIAEDPLTHGAAFVPVILGSDKTTVSVATGQNDYHPLYLSIGNVHNSTRRAHRNAVAVVGFLAIPKTAKEYSSDSRYRKFKKQLLHTSLSRILNTLKPAMTTPEVTRCADGHYRRVIYGLGPYIADYEEQVVLAGIVREWCAKCIAHPSDLEHGGELRTRELVDALVEEVDFGTLWDEWGIIGEIVPFTNDFPRADIHELLAPDLLHQVIKGTFKDHLVSWVEQYLEQTHGGRLAKRILDDIDRRIAAAPYFTGLRRFYQGRGFLQWTGDDSKALMKVYLPAIEGYVPPDMVRALRAFLEFCYIARHDIITDDTLKDLENALQRFHKYREIFITSGVRSDFSLPRQHALHHYCMLIRMFGAPNGLCSSITESKHIKAVKEPWRRSNRYNALGQMLLTNQRLDKIAASRADFTARGMLDGPCAISYAKYFERKRARTVSALATELNVPNFPLLLRLFLYDQLYADDTHSAADVPLRNCPSYTGRIDVFNSAVSTFFAPSDASGISGMRREHIRAAPRWRQDSGRYDCVFVNTDNTTDGINEMDIARVLCFFSFPYKKTTYPCALVHWFKVIGTRPDQDTGMWMVRPSFDEEGAREISIIHIDSIFRAAHLLPIFGDQSVPKDITYHNSLDAYRGFYVNKFADHHAFEIAS</sequence>
<evidence type="ECO:0000313" key="2">
    <source>
        <dbReference type="Proteomes" id="UP000790709"/>
    </source>
</evidence>
<dbReference type="Proteomes" id="UP000790709">
    <property type="component" value="Unassembled WGS sequence"/>
</dbReference>
<reference evidence="1" key="1">
    <citation type="journal article" date="2021" name="New Phytol.">
        <title>Evolutionary innovations through gain and loss of genes in the ectomycorrhizal Boletales.</title>
        <authorList>
            <person name="Wu G."/>
            <person name="Miyauchi S."/>
            <person name="Morin E."/>
            <person name="Kuo A."/>
            <person name="Drula E."/>
            <person name="Varga T."/>
            <person name="Kohler A."/>
            <person name="Feng B."/>
            <person name="Cao Y."/>
            <person name="Lipzen A."/>
            <person name="Daum C."/>
            <person name="Hundley H."/>
            <person name="Pangilinan J."/>
            <person name="Johnson J."/>
            <person name="Barry K."/>
            <person name="LaButti K."/>
            <person name="Ng V."/>
            <person name="Ahrendt S."/>
            <person name="Min B."/>
            <person name="Choi I.G."/>
            <person name="Park H."/>
            <person name="Plett J.M."/>
            <person name="Magnuson J."/>
            <person name="Spatafora J.W."/>
            <person name="Nagy L.G."/>
            <person name="Henrissat B."/>
            <person name="Grigoriev I.V."/>
            <person name="Yang Z.L."/>
            <person name="Xu J."/>
            <person name="Martin F.M."/>
        </authorList>
    </citation>
    <scope>NUCLEOTIDE SEQUENCE</scope>
    <source>
        <strain evidence="1">KUC20120723A-06</strain>
    </source>
</reference>
<dbReference type="EMBL" id="MU266841">
    <property type="protein sequence ID" value="KAH7918155.1"/>
    <property type="molecule type" value="Genomic_DNA"/>
</dbReference>
<comment type="caution">
    <text evidence="1">The sequence shown here is derived from an EMBL/GenBank/DDBJ whole genome shotgun (WGS) entry which is preliminary data.</text>
</comment>
<proteinExistence type="predicted"/>
<name>A0ACB8AY42_9AGAM</name>
<organism evidence="1 2">
    <name type="scientific">Leucogyrophana mollusca</name>
    <dbReference type="NCBI Taxonomy" id="85980"/>
    <lineage>
        <taxon>Eukaryota</taxon>
        <taxon>Fungi</taxon>
        <taxon>Dikarya</taxon>
        <taxon>Basidiomycota</taxon>
        <taxon>Agaricomycotina</taxon>
        <taxon>Agaricomycetes</taxon>
        <taxon>Agaricomycetidae</taxon>
        <taxon>Boletales</taxon>
        <taxon>Boletales incertae sedis</taxon>
        <taxon>Leucogyrophana</taxon>
    </lineage>
</organism>
<accession>A0ACB8AY42</accession>